<dbReference type="Pfam" id="PF13589">
    <property type="entry name" value="HATPase_c_3"/>
    <property type="match status" value="1"/>
</dbReference>
<feature type="binding site" evidence="9">
    <location>
        <position position="83"/>
    </location>
    <ligand>
        <name>ATP</name>
        <dbReference type="ChEBI" id="CHEBI:30616"/>
    </ligand>
</feature>
<evidence type="ECO:0000256" key="5">
    <source>
        <dbReference type="ARBA" id="ARBA00022840"/>
    </source>
</evidence>
<dbReference type="InterPro" id="IPR037196">
    <property type="entry name" value="HSP90_C"/>
</dbReference>
<dbReference type="PIRSF" id="PIRSF002583">
    <property type="entry name" value="Hsp90"/>
    <property type="match status" value="1"/>
</dbReference>
<dbReference type="Gene3D" id="3.30.230.80">
    <property type="match status" value="1"/>
</dbReference>
<dbReference type="SUPFAM" id="SSF110942">
    <property type="entry name" value="HSP90 C-terminal domain"/>
    <property type="match status" value="1"/>
</dbReference>
<feature type="region of interest" description="A; substrate-binding" evidence="8">
    <location>
        <begin position="1"/>
        <end position="326"/>
    </location>
</feature>
<dbReference type="Gene3D" id="3.30.565.10">
    <property type="entry name" value="Histidine kinase-like ATPase, C-terminal domain"/>
    <property type="match status" value="1"/>
</dbReference>
<feature type="binding site" evidence="9">
    <location>
        <position position="326"/>
    </location>
    <ligand>
        <name>ATP</name>
        <dbReference type="ChEBI" id="CHEBI:30616"/>
    </ligand>
</feature>
<protein>
    <recommendedName>
        <fullName evidence="8">Chaperone protein HtpG</fullName>
    </recommendedName>
    <alternativeName>
        <fullName evidence="8">Heat shock protein HtpG</fullName>
    </alternativeName>
    <alternativeName>
        <fullName evidence="8">High temperature protein G</fullName>
    </alternativeName>
</protein>
<evidence type="ECO:0000256" key="8">
    <source>
        <dbReference type="HAMAP-Rule" id="MF_00505"/>
    </source>
</evidence>
<dbReference type="GO" id="GO:0005524">
    <property type="term" value="F:ATP binding"/>
    <property type="evidence" value="ECO:0007669"/>
    <property type="project" value="UniProtKB-UniRule"/>
</dbReference>
<comment type="caution">
    <text evidence="8">Lacks conserved residue(s) required for the propagation of feature annotation.</text>
</comment>
<evidence type="ECO:0000256" key="4">
    <source>
        <dbReference type="ARBA" id="ARBA00022741"/>
    </source>
</evidence>
<evidence type="ECO:0000256" key="1">
    <source>
        <dbReference type="ARBA" id="ARBA00004496"/>
    </source>
</evidence>
<dbReference type="InterPro" id="IPR020575">
    <property type="entry name" value="Hsp90_N"/>
</dbReference>
<proteinExistence type="inferred from homology"/>
<evidence type="ECO:0000256" key="3">
    <source>
        <dbReference type="ARBA" id="ARBA00022490"/>
    </source>
</evidence>
<feature type="binding site" evidence="9">
    <location>
        <position position="96"/>
    </location>
    <ligand>
        <name>ATP</name>
        <dbReference type="ChEBI" id="CHEBI:30616"/>
    </ligand>
</feature>
<dbReference type="EMBL" id="AP026866">
    <property type="protein sequence ID" value="BDS05289.1"/>
    <property type="molecule type" value="Genomic_DNA"/>
</dbReference>
<accession>A0AAT9FH48</accession>
<dbReference type="InterPro" id="IPR001404">
    <property type="entry name" value="Hsp90_fam"/>
</dbReference>
<organism evidence="10">
    <name type="scientific">Oceaniferula spumae</name>
    <dbReference type="NCBI Taxonomy" id="2979115"/>
    <lineage>
        <taxon>Bacteria</taxon>
        <taxon>Pseudomonadati</taxon>
        <taxon>Verrucomicrobiota</taxon>
        <taxon>Verrucomicrobiia</taxon>
        <taxon>Verrucomicrobiales</taxon>
        <taxon>Verrucomicrobiaceae</taxon>
        <taxon>Oceaniferula</taxon>
    </lineage>
</organism>
<dbReference type="GO" id="GO:0051082">
    <property type="term" value="F:unfolded protein binding"/>
    <property type="evidence" value="ECO:0007669"/>
    <property type="project" value="UniProtKB-UniRule"/>
</dbReference>
<gene>
    <name evidence="8" type="primary">htpG</name>
    <name evidence="10" type="ORF">NT6N_03290</name>
</gene>
<dbReference type="FunFam" id="3.30.230.80:FF:000004">
    <property type="entry name" value="Heat shock protein 75 kDa"/>
    <property type="match status" value="1"/>
</dbReference>
<comment type="subunit">
    <text evidence="8">Homodimer.</text>
</comment>
<evidence type="ECO:0000256" key="2">
    <source>
        <dbReference type="ARBA" id="ARBA00008239"/>
    </source>
</evidence>
<feature type="binding site" evidence="9">
    <location>
        <begin position="125"/>
        <end position="130"/>
    </location>
    <ligand>
        <name>ATP</name>
        <dbReference type="ChEBI" id="CHEBI:30616"/>
    </ligand>
</feature>
<name>A0AAT9FH48_9BACT</name>
<keyword evidence="7 8" id="KW-0143">Chaperone</keyword>
<dbReference type="CDD" id="cd16927">
    <property type="entry name" value="HATPase_Hsp90-like"/>
    <property type="match status" value="1"/>
</dbReference>
<feature type="binding site" evidence="9">
    <location>
        <position position="37"/>
    </location>
    <ligand>
        <name>ATP</name>
        <dbReference type="ChEBI" id="CHEBI:30616"/>
    </ligand>
</feature>
<comment type="function">
    <text evidence="8">Molecular chaperone. Has ATPase activity.</text>
</comment>
<evidence type="ECO:0000256" key="6">
    <source>
        <dbReference type="ARBA" id="ARBA00023016"/>
    </source>
</evidence>
<dbReference type="GO" id="GO:0140662">
    <property type="term" value="F:ATP-dependent protein folding chaperone"/>
    <property type="evidence" value="ECO:0007669"/>
    <property type="project" value="InterPro"/>
</dbReference>
<comment type="similarity">
    <text evidence="2 8">Belongs to the heat shock protein 90 family.</text>
</comment>
<dbReference type="Gene3D" id="1.20.120.790">
    <property type="entry name" value="Heat shock protein 90, C-terminal domain"/>
    <property type="match status" value="1"/>
</dbReference>
<dbReference type="KEGG" id="osu:NT6N_03290"/>
<sequence length="616" mass="69543">MSTATEEHTHSFQAEVRQLLDIVIHSLYTDKEIFVRELVSNASDALEKMRLKQLTEKDIFEAERELAIEITTDEENNTLTISDSGIGMNRDELVENLGTIAHSGTKAFLEKMKEKGDNNADVIGQFGVGFYSAFMAAHKVEVHTHSWEKDSPGHTWSSDGASGYSIDDKADAKRGCEIVVHLKEGMEEFAKEARIKSILEKYSNFVSFPIKLNGEHINTVEALWLKSKSDVTEEQYNAFYKFTAHAFDDPRYTMHFSADAPLSIHALLFTPTENTEQFGMGQMEAGVSLYCRKVLIDAKPEKLLPEWLRFLRGVIDSEDLPLNISRESMQDSALVQKLNGLITKRYLKFLEKEAKNNTEAYLEFYKKFSRFLKEGIATSYEHQEQLAGLMRFESSLEEAGKLTSFSEYIDCAKDEQENIYYLTGMSRDAIESGPYLEAFKARGLEVCFFTEPVDQYVMDALPEFKGKKLVSADRGEIELDDVATEGEELDKKAAKKLIKFLEKELSERIDKVESSGRLIDSPVAALTPKEAPNAQMRAMMQAMGQDMPVTKATLEINPRHEVIHGLSQLVESDEDTAKLVAQQLTDNALLAAGLLENPHQMAKRMNELIAKLVEKK</sequence>
<dbReference type="FunFam" id="3.30.565.10:FF:000009">
    <property type="entry name" value="Molecular chaperone HtpG"/>
    <property type="match status" value="1"/>
</dbReference>
<dbReference type="NCBIfam" id="NF003555">
    <property type="entry name" value="PRK05218.1"/>
    <property type="match status" value="1"/>
</dbReference>
<reference evidence="10" key="1">
    <citation type="submission" date="2024-07" db="EMBL/GenBank/DDBJ databases">
        <title>Complete genome sequence of Verrucomicrobiaceae bacterium NT6N.</title>
        <authorList>
            <person name="Huang C."/>
            <person name="Takami H."/>
            <person name="Hamasaki K."/>
        </authorList>
    </citation>
    <scope>NUCLEOTIDE SEQUENCE</scope>
    <source>
        <strain evidence="10">NT6N</strain>
    </source>
</reference>
<feature type="region of interest" description="C" evidence="8">
    <location>
        <begin position="539"/>
        <end position="616"/>
    </location>
</feature>
<dbReference type="GO" id="GO:0005737">
    <property type="term" value="C:cytoplasm"/>
    <property type="evidence" value="ECO:0007669"/>
    <property type="project" value="UniProtKB-SubCell"/>
</dbReference>
<dbReference type="GO" id="GO:0016887">
    <property type="term" value="F:ATP hydrolysis activity"/>
    <property type="evidence" value="ECO:0007669"/>
    <property type="project" value="InterPro"/>
</dbReference>
<dbReference type="InterPro" id="IPR020568">
    <property type="entry name" value="Ribosomal_Su5_D2-typ_SF"/>
</dbReference>
<dbReference type="HAMAP" id="MF_00505">
    <property type="entry name" value="HSP90"/>
    <property type="match status" value="1"/>
</dbReference>
<evidence type="ECO:0000313" key="10">
    <source>
        <dbReference type="EMBL" id="BDS05289.1"/>
    </source>
</evidence>
<feature type="binding site" evidence="9">
    <location>
        <begin position="103"/>
        <end position="104"/>
    </location>
    <ligand>
        <name>ATP</name>
        <dbReference type="ChEBI" id="CHEBI:30616"/>
    </ligand>
</feature>
<evidence type="ECO:0000256" key="9">
    <source>
        <dbReference type="PIRSR" id="PIRSR002583-1"/>
    </source>
</evidence>
<keyword evidence="4 8" id="KW-0547">Nucleotide-binding</keyword>
<feature type="binding site" evidence="9">
    <location>
        <position position="88"/>
    </location>
    <ligand>
        <name>ATP</name>
        <dbReference type="ChEBI" id="CHEBI:30616"/>
    </ligand>
</feature>
<dbReference type="Gene3D" id="3.40.50.11260">
    <property type="match status" value="1"/>
</dbReference>
<dbReference type="SUPFAM" id="SSF55874">
    <property type="entry name" value="ATPase domain of HSP90 chaperone/DNA topoisomerase II/histidine kinase"/>
    <property type="match status" value="1"/>
</dbReference>
<dbReference type="PRINTS" id="PR00775">
    <property type="entry name" value="HEATSHOCK90"/>
</dbReference>
<dbReference type="SUPFAM" id="SSF54211">
    <property type="entry name" value="Ribosomal protein S5 domain 2-like"/>
    <property type="match status" value="1"/>
</dbReference>
<dbReference type="InterPro" id="IPR036890">
    <property type="entry name" value="HATPase_C_sf"/>
</dbReference>
<keyword evidence="6 8" id="KW-0346">Stress response</keyword>
<dbReference type="AlphaFoldDB" id="A0AAT9FH48"/>
<evidence type="ECO:0000256" key="7">
    <source>
        <dbReference type="ARBA" id="ARBA00023186"/>
    </source>
</evidence>
<feature type="binding site" evidence="9">
    <location>
        <position position="41"/>
    </location>
    <ligand>
        <name>ATP</name>
        <dbReference type="ChEBI" id="CHEBI:30616"/>
    </ligand>
</feature>
<comment type="subcellular location">
    <subcellularLocation>
        <location evidence="1 8">Cytoplasm</location>
    </subcellularLocation>
</comment>
<keyword evidence="5 8" id="KW-0067">ATP-binding</keyword>
<dbReference type="Pfam" id="PF00183">
    <property type="entry name" value="HSP90"/>
    <property type="match status" value="1"/>
</dbReference>
<keyword evidence="3 8" id="KW-0963">Cytoplasm</keyword>
<dbReference type="PANTHER" id="PTHR11528">
    <property type="entry name" value="HEAT SHOCK PROTEIN 90 FAMILY MEMBER"/>
    <property type="match status" value="1"/>
</dbReference>